<dbReference type="Gene3D" id="3.40.50.1820">
    <property type="entry name" value="alpha/beta hydrolase"/>
    <property type="match status" value="1"/>
</dbReference>
<dbReference type="OrthoDB" id="408631at2759"/>
<evidence type="ECO:0000313" key="6">
    <source>
        <dbReference type="Proteomes" id="UP000799537"/>
    </source>
</evidence>
<proteinExistence type="inferred from homology"/>
<dbReference type="GO" id="GO:0016787">
    <property type="term" value="F:hydrolase activity"/>
    <property type="evidence" value="ECO:0007669"/>
    <property type="project" value="UniProtKB-KW"/>
</dbReference>
<dbReference type="PROSITE" id="PS00122">
    <property type="entry name" value="CARBOXYLESTERASE_B_1"/>
    <property type="match status" value="1"/>
</dbReference>
<reference evidence="5" key="1">
    <citation type="journal article" date="2020" name="Stud. Mycol.">
        <title>101 Dothideomycetes genomes: a test case for predicting lifestyles and emergence of pathogens.</title>
        <authorList>
            <person name="Haridas S."/>
            <person name="Albert R."/>
            <person name="Binder M."/>
            <person name="Bloem J."/>
            <person name="Labutti K."/>
            <person name="Salamov A."/>
            <person name="Andreopoulos B."/>
            <person name="Baker S."/>
            <person name="Barry K."/>
            <person name="Bills G."/>
            <person name="Bluhm B."/>
            <person name="Cannon C."/>
            <person name="Castanera R."/>
            <person name="Culley D."/>
            <person name="Daum C."/>
            <person name="Ezra D."/>
            <person name="Gonzalez J."/>
            <person name="Henrissat B."/>
            <person name="Kuo A."/>
            <person name="Liang C."/>
            <person name="Lipzen A."/>
            <person name="Lutzoni F."/>
            <person name="Magnuson J."/>
            <person name="Mondo S."/>
            <person name="Nolan M."/>
            <person name="Ohm R."/>
            <person name="Pangilinan J."/>
            <person name="Park H.-J."/>
            <person name="Ramirez L."/>
            <person name="Alfaro M."/>
            <person name="Sun H."/>
            <person name="Tritt A."/>
            <person name="Yoshinaga Y."/>
            <person name="Zwiers L.-H."/>
            <person name="Turgeon B."/>
            <person name="Goodwin S."/>
            <person name="Spatafora J."/>
            <person name="Crous P."/>
            <person name="Grigoriev I."/>
        </authorList>
    </citation>
    <scope>NUCLEOTIDE SEQUENCE</scope>
    <source>
        <strain evidence="5">ATCC 36951</strain>
    </source>
</reference>
<feature type="domain" description="Carboxylesterase type B" evidence="4">
    <location>
        <begin position="32"/>
        <end position="526"/>
    </location>
</feature>
<evidence type="ECO:0000259" key="4">
    <source>
        <dbReference type="Pfam" id="PF00135"/>
    </source>
</evidence>
<evidence type="ECO:0000256" key="1">
    <source>
        <dbReference type="ARBA" id="ARBA00005964"/>
    </source>
</evidence>
<protein>
    <recommendedName>
        <fullName evidence="3">Carboxylic ester hydrolase</fullName>
        <ecNumber evidence="3">3.1.1.-</ecNumber>
    </recommendedName>
</protein>
<dbReference type="InterPro" id="IPR019819">
    <property type="entry name" value="Carboxylesterase_B_CS"/>
</dbReference>
<gene>
    <name evidence="5" type="ORF">M409DRAFT_18821</name>
</gene>
<dbReference type="SUPFAM" id="SSF53474">
    <property type="entry name" value="alpha/beta-Hydrolases"/>
    <property type="match status" value="1"/>
</dbReference>
<dbReference type="InterPro" id="IPR002018">
    <property type="entry name" value="CarbesteraseB"/>
</dbReference>
<evidence type="ECO:0000313" key="5">
    <source>
        <dbReference type="EMBL" id="KAF2170849.1"/>
    </source>
</evidence>
<sequence length="553" mass="60134">MRSFKLLAASIATFLPLAVSSSRLEYAQNDLPIVNSTNGALRGMKSPFRGGVTVYKGIPFAAPPTGLNRWTAPTSPSPWTGVLNATEFGPQCAQTTSTSAGIFNNGKSTWSEDCLTLNVWTPAIGESQEVYPVFVWIYGGRFTGGSGDVLTYDGSGLASKGVVVVTFNYRLGPFGFLAHPDLSTESGHNASGNYGIMDQQFALQWVQDNIEAFGGNKSQVVVGGQSAGSASALDMMWSPLTPKGSIKGVIPESGARGPHDSLTGSLATSYRNKTRAESQGLDFVVSMNVSSIAELRNVSATTLLTADNDSDEIFEGTAFENITAAFMDPPLWRPVIDGYVLNHGYGQALATNDHADVPILTGNNHDESGATPDPGLTVADYQTYGQMFRNFSSQFYSLYPGNNSTQADAGSNEFFRDLSRVPTWSWAKAWTAGGAKSNVYVYFFNRAPAEIKASGAYHGSELWYTFNNIPYADYSNVTWESYDYEVERQMSEYWYNFIATGNPNGGNLTYFPPSTAEEKQVMYLGDSWGSGVLSASEEKFDFIQNWLSTLFEW</sequence>
<evidence type="ECO:0000256" key="3">
    <source>
        <dbReference type="RuleBase" id="RU361235"/>
    </source>
</evidence>
<comment type="similarity">
    <text evidence="1 3">Belongs to the type-B carboxylesterase/lipase family.</text>
</comment>
<dbReference type="RefSeq" id="XP_033671738.1">
    <property type="nucleotide sequence ID" value="XM_033804664.1"/>
</dbReference>
<feature type="chain" id="PRO_5025716438" description="Carboxylic ester hydrolase" evidence="3">
    <location>
        <begin position="22"/>
        <end position="553"/>
    </location>
</feature>
<keyword evidence="2 3" id="KW-0378">Hydrolase</keyword>
<evidence type="ECO:0000256" key="2">
    <source>
        <dbReference type="ARBA" id="ARBA00022801"/>
    </source>
</evidence>
<keyword evidence="3" id="KW-0732">Signal</keyword>
<feature type="signal peptide" evidence="3">
    <location>
        <begin position="1"/>
        <end position="21"/>
    </location>
</feature>
<dbReference type="AlphaFoldDB" id="A0A6A6CYG4"/>
<accession>A0A6A6CYG4</accession>
<dbReference type="InterPro" id="IPR050309">
    <property type="entry name" value="Type-B_Carboxylest/Lipase"/>
</dbReference>
<dbReference type="InterPro" id="IPR029058">
    <property type="entry name" value="AB_hydrolase_fold"/>
</dbReference>
<keyword evidence="6" id="KW-1185">Reference proteome</keyword>
<dbReference type="Pfam" id="PF00135">
    <property type="entry name" value="COesterase"/>
    <property type="match status" value="1"/>
</dbReference>
<dbReference type="EC" id="3.1.1.-" evidence="3"/>
<dbReference type="GeneID" id="54557936"/>
<dbReference type="InterPro" id="IPR019826">
    <property type="entry name" value="Carboxylesterase_B_AS"/>
</dbReference>
<organism evidence="5 6">
    <name type="scientific">Zasmidium cellare ATCC 36951</name>
    <dbReference type="NCBI Taxonomy" id="1080233"/>
    <lineage>
        <taxon>Eukaryota</taxon>
        <taxon>Fungi</taxon>
        <taxon>Dikarya</taxon>
        <taxon>Ascomycota</taxon>
        <taxon>Pezizomycotina</taxon>
        <taxon>Dothideomycetes</taxon>
        <taxon>Dothideomycetidae</taxon>
        <taxon>Mycosphaerellales</taxon>
        <taxon>Mycosphaerellaceae</taxon>
        <taxon>Zasmidium</taxon>
    </lineage>
</organism>
<dbReference type="EMBL" id="ML993584">
    <property type="protein sequence ID" value="KAF2170849.1"/>
    <property type="molecule type" value="Genomic_DNA"/>
</dbReference>
<dbReference type="Proteomes" id="UP000799537">
    <property type="component" value="Unassembled WGS sequence"/>
</dbReference>
<dbReference type="PANTHER" id="PTHR11559">
    <property type="entry name" value="CARBOXYLESTERASE"/>
    <property type="match status" value="1"/>
</dbReference>
<dbReference type="PROSITE" id="PS00941">
    <property type="entry name" value="CARBOXYLESTERASE_B_2"/>
    <property type="match status" value="1"/>
</dbReference>
<name>A0A6A6CYG4_ZASCE</name>